<dbReference type="EMBL" id="JBHSOF010000024">
    <property type="protein sequence ID" value="MFC5665170.1"/>
    <property type="molecule type" value="Genomic_DNA"/>
</dbReference>
<name>A0ABW0X9F5_9ACTN</name>
<reference evidence="2" key="1">
    <citation type="journal article" date="2019" name="Int. J. Syst. Evol. Microbiol.">
        <title>The Global Catalogue of Microorganisms (GCM) 10K type strain sequencing project: providing services to taxonomists for standard genome sequencing and annotation.</title>
        <authorList>
            <consortium name="The Broad Institute Genomics Platform"/>
            <consortium name="The Broad Institute Genome Sequencing Center for Infectious Disease"/>
            <person name="Wu L."/>
            <person name="Ma J."/>
        </authorList>
    </citation>
    <scope>NUCLEOTIDE SEQUENCE [LARGE SCALE GENOMIC DNA]</scope>
    <source>
        <strain evidence="2">CGMCC 4.1437</strain>
    </source>
</reference>
<dbReference type="Proteomes" id="UP001595975">
    <property type="component" value="Unassembled WGS sequence"/>
</dbReference>
<organism evidence="1 2">
    <name type="scientific">Kitasatospora misakiensis</name>
    <dbReference type="NCBI Taxonomy" id="67330"/>
    <lineage>
        <taxon>Bacteria</taxon>
        <taxon>Bacillati</taxon>
        <taxon>Actinomycetota</taxon>
        <taxon>Actinomycetes</taxon>
        <taxon>Kitasatosporales</taxon>
        <taxon>Streptomycetaceae</taxon>
        <taxon>Kitasatospora</taxon>
    </lineage>
</organism>
<keyword evidence="2" id="KW-1185">Reference proteome</keyword>
<evidence type="ECO:0000313" key="2">
    <source>
        <dbReference type="Proteomes" id="UP001595975"/>
    </source>
</evidence>
<accession>A0ABW0X9F5</accession>
<sequence>MVKFTPKYQEEQHEVEIWDVEFTEEDWAEFRKGPRAFLQRISEADGQEVNRLLVDAGLLEVAPDGSICHGHITRIHIRSGPERSTNAYSCSGHWE</sequence>
<proteinExistence type="predicted"/>
<comment type="caution">
    <text evidence="1">The sequence shown here is derived from an EMBL/GenBank/DDBJ whole genome shotgun (WGS) entry which is preliminary data.</text>
</comment>
<gene>
    <name evidence="1" type="ORF">ACFP3U_19555</name>
</gene>
<protein>
    <submittedName>
        <fullName evidence="1">Uncharacterized protein</fullName>
    </submittedName>
</protein>
<dbReference type="RefSeq" id="WP_380226855.1">
    <property type="nucleotide sequence ID" value="NZ_JBHSOF010000024.1"/>
</dbReference>
<evidence type="ECO:0000313" key="1">
    <source>
        <dbReference type="EMBL" id="MFC5665170.1"/>
    </source>
</evidence>